<protein>
    <submittedName>
        <fullName evidence="1">Adenine/guanine phosphoribosyltransferase</fullName>
    </submittedName>
</protein>
<dbReference type="RefSeq" id="WP_026420491.1">
    <property type="nucleotide sequence ID" value="NZ_AUBJ02000001.1"/>
</dbReference>
<evidence type="ECO:0000313" key="1">
    <source>
        <dbReference type="EMBL" id="MCP2331097.1"/>
    </source>
</evidence>
<accession>A0ABT1JF26</accession>
<evidence type="ECO:0000313" key="2">
    <source>
        <dbReference type="Proteomes" id="UP000791080"/>
    </source>
</evidence>
<dbReference type="EMBL" id="AUBJ02000001">
    <property type="protein sequence ID" value="MCP2331097.1"/>
    <property type="molecule type" value="Genomic_DNA"/>
</dbReference>
<proteinExistence type="predicted"/>
<keyword evidence="2" id="KW-1185">Reference proteome</keyword>
<comment type="caution">
    <text evidence="1">The sequence shown here is derived from an EMBL/GenBank/DDBJ whole genome shotgun (WGS) entry which is preliminary data.</text>
</comment>
<keyword evidence="1" id="KW-0328">Glycosyltransferase</keyword>
<reference evidence="1 2" key="1">
    <citation type="submission" date="2022-06" db="EMBL/GenBank/DDBJ databases">
        <title>Genomic Encyclopedia of Type Strains, Phase I: the one thousand microbial genomes (KMG-I) project.</title>
        <authorList>
            <person name="Kyrpides N."/>
        </authorList>
    </citation>
    <scope>NUCLEOTIDE SEQUENCE [LARGE SCALE GENOMIC DNA]</scope>
    <source>
        <strain evidence="1 2">DSM 43889</strain>
    </source>
</reference>
<name>A0ABT1JF26_ACTCY</name>
<sequence length="150" mass="15515">MATPPPRDVAVDAAVELLVPAPGGPPVLDPARSPAAAERLGALVAEELRATGVDAVLTWEDDGGAAVLGHITARELGAPRVAVREDLGRLLGDVDRLRGLRAGLAALTEPAPRVLDPLRRLVSSHDGEIVATAVAVRPAELDEATRRARG</sequence>
<organism evidence="1 2">
    <name type="scientific">Actinoalloteichus caeruleus DSM 43889</name>
    <dbReference type="NCBI Taxonomy" id="1120930"/>
    <lineage>
        <taxon>Bacteria</taxon>
        <taxon>Bacillati</taxon>
        <taxon>Actinomycetota</taxon>
        <taxon>Actinomycetes</taxon>
        <taxon>Pseudonocardiales</taxon>
        <taxon>Pseudonocardiaceae</taxon>
        <taxon>Actinoalloteichus</taxon>
        <taxon>Actinoalloteichus cyanogriseus</taxon>
    </lineage>
</organism>
<keyword evidence="1" id="KW-0808">Transferase</keyword>
<dbReference type="Proteomes" id="UP000791080">
    <property type="component" value="Unassembled WGS sequence"/>
</dbReference>
<dbReference type="GO" id="GO:0016757">
    <property type="term" value="F:glycosyltransferase activity"/>
    <property type="evidence" value="ECO:0007669"/>
    <property type="project" value="UniProtKB-KW"/>
</dbReference>
<gene>
    <name evidence="1" type="ORF">G443_001367</name>
</gene>